<reference evidence="2" key="1">
    <citation type="submission" date="2023-06" db="EMBL/GenBank/DDBJ databases">
        <title>Sysu t00192.</title>
        <authorList>
            <person name="Gao L."/>
            <person name="Fang B.-Z."/>
            <person name="Li W.-J."/>
        </authorList>
    </citation>
    <scope>NUCLEOTIDE SEQUENCE</scope>
    <source>
        <strain evidence="2">SYSU T00192</strain>
    </source>
</reference>
<dbReference type="EMBL" id="JAUHPW010000004">
    <property type="protein sequence ID" value="MDN4475640.1"/>
    <property type="molecule type" value="Genomic_DNA"/>
</dbReference>
<dbReference type="Proteomes" id="UP001172728">
    <property type="component" value="Unassembled WGS sequence"/>
</dbReference>
<evidence type="ECO:0000256" key="1">
    <source>
        <dbReference type="SAM" id="MobiDB-lite"/>
    </source>
</evidence>
<feature type="region of interest" description="Disordered" evidence="1">
    <location>
        <begin position="1"/>
        <end position="20"/>
    </location>
</feature>
<proteinExistence type="predicted"/>
<comment type="caution">
    <text evidence="2">The sequence shown here is derived from an EMBL/GenBank/DDBJ whole genome shotgun (WGS) entry which is preliminary data.</text>
</comment>
<protein>
    <submittedName>
        <fullName evidence="2">Uncharacterized protein</fullName>
    </submittedName>
</protein>
<accession>A0ABT8G924</accession>
<keyword evidence="3" id="KW-1185">Reference proteome</keyword>
<evidence type="ECO:0000313" key="2">
    <source>
        <dbReference type="EMBL" id="MDN4475640.1"/>
    </source>
</evidence>
<organism evidence="2 3">
    <name type="scientific">Demequina litoralis</name>
    <dbReference type="NCBI Taxonomy" id="3051660"/>
    <lineage>
        <taxon>Bacteria</taxon>
        <taxon>Bacillati</taxon>
        <taxon>Actinomycetota</taxon>
        <taxon>Actinomycetes</taxon>
        <taxon>Micrococcales</taxon>
        <taxon>Demequinaceae</taxon>
        <taxon>Demequina</taxon>
    </lineage>
</organism>
<name>A0ABT8G924_9MICO</name>
<evidence type="ECO:0000313" key="3">
    <source>
        <dbReference type="Proteomes" id="UP001172728"/>
    </source>
</evidence>
<sequence>MSFEELFNQGAAHAREQKDWDKVRPATEVVAEAPPRDDALAHVVIPPPEQIEPFRLRRPEDEG</sequence>
<gene>
    <name evidence="2" type="ORF">QQX09_07215</name>
</gene>
<dbReference type="RefSeq" id="WP_301132867.1">
    <property type="nucleotide sequence ID" value="NZ_JAUHPW010000004.1"/>
</dbReference>